<comment type="caution">
    <text evidence="3">The sequence shown here is derived from an EMBL/GenBank/DDBJ whole genome shotgun (WGS) entry which is preliminary data.</text>
</comment>
<dbReference type="Proteomes" id="UP000029067">
    <property type="component" value="Unassembled WGS sequence"/>
</dbReference>
<dbReference type="PIRSF" id="PIRSF003108">
    <property type="entry name" value="DinJ"/>
    <property type="match status" value="1"/>
</dbReference>
<reference evidence="3 4" key="1">
    <citation type="submission" date="2014-03" db="EMBL/GenBank/DDBJ databases">
        <title>Genomics of Bifidobacteria.</title>
        <authorList>
            <person name="Ventura M."/>
            <person name="Milani C."/>
            <person name="Lugli G.A."/>
        </authorList>
    </citation>
    <scope>NUCLEOTIDE SEQUENCE [LARGE SCALE GENOMIC DNA]</scope>
    <source>
        <strain evidence="3 4">LMG 10738</strain>
    </source>
</reference>
<evidence type="ECO:0000313" key="4">
    <source>
        <dbReference type="Proteomes" id="UP000029067"/>
    </source>
</evidence>
<organism evidence="3 4">
    <name type="scientific">Bifidobacterium cuniculi</name>
    <dbReference type="NCBI Taxonomy" id="1688"/>
    <lineage>
        <taxon>Bacteria</taxon>
        <taxon>Bacillati</taxon>
        <taxon>Actinomycetota</taxon>
        <taxon>Actinomycetes</taxon>
        <taxon>Bifidobacteriales</taxon>
        <taxon>Bifidobacteriaceae</taxon>
        <taxon>Bifidobacterium</taxon>
    </lineage>
</organism>
<dbReference type="PANTHER" id="PTHR38781:SF1">
    <property type="entry name" value="ANTITOXIN DINJ-RELATED"/>
    <property type="match status" value="1"/>
</dbReference>
<dbReference type="RefSeq" id="WP_051920869.1">
    <property type="nucleotide sequence ID" value="NZ_JGYV01000009.1"/>
</dbReference>
<dbReference type="GO" id="GO:0006355">
    <property type="term" value="P:regulation of DNA-templated transcription"/>
    <property type="evidence" value="ECO:0007669"/>
    <property type="project" value="InterPro"/>
</dbReference>
<dbReference type="GO" id="GO:0015643">
    <property type="term" value="F:toxic substance binding"/>
    <property type="evidence" value="ECO:0007669"/>
    <property type="project" value="InterPro"/>
</dbReference>
<proteinExistence type="inferred from homology"/>
<comment type="similarity">
    <text evidence="1">Belongs to the RelB/DinJ antitoxin family.</text>
</comment>
<keyword evidence="2" id="KW-1277">Toxin-antitoxin system</keyword>
<dbReference type="EMBL" id="JGYV01000009">
    <property type="protein sequence ID" value="KFI63204.1"/>
    <property type="molecule type" value="Genomic_DNA"/>
</dbReference>
<dbReference type="InterPro" id="IPR013321">
    <property type="entry name" value="Arc_rbn_hlx_hlx"/>
</dbReference>
<evidence type="ECO:0000313" key="3">
    <source>
        <dbReference type="EMBL" id="KFI63204.1"/>
    </source>
</evidence>
<sequence length="87" mass="9828">MSESTTITFRTDRAVKEEARELYASMGMDLSTAINVFLRQSIRDNGMPFRITNEPQASVEARRQATMHEGETFPDADALMKDLLDAE</sequence>
<dbReference type="eggNOG" id="COG3077">
    <property type="taxonomic scope" value="Bacteria"/>
</dbReference>
<dbReference type="PANTHER" id="PTHR38781">
    <property type="entry name" value="ANTITOXIN DINJ-RELATED"/>
    <property type="match status" value="1"/>
</dbReference>
<gene>
    <name evidence="3" type="ORF">BCUN_1130</name>
</gene>
<protein>
    <submittedName>
        <fullName evidence="3">DNA-damage-inducible protein J</fullName>
    </submittedName>
</protein>
<keyword evidence="4" id="KW-1185">Reference proteome</keyword>
<name>A0A087AWQ4_9BIFI</name>
<dbReference type="OrthoDB" id="3193284at2"/>
<dbReference type="AlphaFoldDB" id="A0A087AWQ4"/>
<dbReference type="InterPro" id="IPR026262">
    <property type="entry name" value="DinJ"/>
</dbReference>
<dbReference type="InterPro" id="IPR007337">
    <property type="entry name" value="RelB/DinJ"/>
</dbReference>
<dbReference type="GO" id="GO:0044010">
    <property type="term" value="P:single-species biofilm formation"/>
    <property type="evidence" value="ECO:0007669"/>
    <property type="project" value="InterPro"/>
</dbReference>
<accession>A0A087AWQ4</accession>
<dbReference type="NCBIfam" id="TIGR02384">
    <property type="entry name" value="RelB_DinJ"/>
    <property type="match status" value="1"/>
</dbReference>
<evidence type="ECO:0000256" key="2">
    <source>
        <dbReference type="ARBA" id="ARBA00022649"/>
    </source>
</evidence>
<dbReference type="GO" id="GO:0000987">
    <property type="term" value="F:cis-regulatory region sequence-specific DNA binding"/>
    <property type="evidence" value="ECO:0007669"/>
    <property type="project" value="InterPro"/>
</dbReference>
<evidence type="ECO:0000256" key="1">
    <source>
        <dbReference type="ARBA" id="ARBA00010562"/>
    </source>
</evidence>
<dbReference type="Pfam" id="PF04221">
    <property type="entry name" value="RelB"/>
    <property type="match status" value="1"/>
</dbReference>
<dbReference type="GO" id="GO:0006351">
    <property type="term" value="P:DNA-templated transcription"/>
    <property type="evidence" value="ECO:0007669"/>
    <property type="project" value="TreeGrafter"/>
</dbReference>
<dbReference type="Gene3D" id="1.10.1220.10">
    <property type="entry name" value="Met repressor-like"/>
    <property type="match status" value="1"/>
</dbReference>
<dbReference type="STRING" id="1688.BCUN_1130"/>